<dbReference type="SUPFAM" id="SSF51445">
    <property type="entry name" value="(Trans)glycosidases"/>
    <property type="match status" value="1"/>
</dbReference>
<gene>
    <name evidence="1" type="ORF">ACFPZF_27905</name>
</gene>
<comment type="caution">
    <text evidence="1">The sequence shown here is derived from an EMBL/GenBank/DDBJ whole genome shotgun (WGS) entry which is preliminary data.</text>
</comment>
<dbReference type="Proteomes" id="UP001596066">
    <property type="component" value="Unassembled WGS sequence"/>
</dbReference>
<dbReference type="InterPro" id="IPR017853">
    <property type="entry name" value="GH"/>
</dbReference>
<accession>A0ABW0VH54</accession>
<dbReference type="RefSeq" id="WP_346148510.1">
    <property type="nucleotide sequence ID" value="NZ_BAAAUA010000050.1"/>
</dbReference>
<dbReference type="EMBL" id="JBHSOC010000063">
    <property type="protein sequence ID" value="MFC5645162.1"/>
    <property type="molecule type" value="Genomic_DNA"/>
</dbReference>
<proteinExistence type="predicted"/>
<evidence type="ECO:0000313" key="2">
    <source>
        <dbReference type="Proteomes" id="UP001596066"/>
    </source>
</evidence>
<organism evidence="1 2">
    <name type="scientific">Kitasatospora cinereorecta</name>
    <dbReference type="NCBI Taxonomy" id="285560"/>
    <lineage>
        <taxon>Bacteria</taxon>
        <taxon>Bacillati</taxon>
        <taxon>Actinomycetota</taxon>
        <taxon>Actinomycetes</taxon>
        <taxon>Kitasatosporales</taxon>
        <taxon>Streptomycetaceae</taxon>
        <taxon>Kitasatospora</taxon>
    </lineage>
</organism>
<sequence>MSRTMYDAVTVANIPSEAEMVAGYVDGKFANMTEMSARFPQAVHVPIAVFPSTNAGVVLDVEPGDARPDQAPGWVQMRRSAGVDPTVYCDSSRWPAVRAAFDSVGVAQPHYWIADYDGDASIPAGAVAKQYQSTHAFDKSVVADFWPGVDSAPQQTSGFQPFPGASFFTAGRRSPIIAAMHERLVAVGCNRYQSSLDKDVFGSGDVASYRAYQQSLGFSGADADGIPGSTSWDRLQVPRVV</sequence>
<dbReference type="InterPro" id="IPR047763">
    <property type="entry name" value="PG_bind_dom_phiBT1-type"/>
</dbReference>
<protein>
    <submittedName>
        <fullName evidence="1">Peptidoglycan-binding protein</fullName>
    </submittedName>
</protein>
<dbReference type="NCBIfam" id="NF038080">
    <property type="entry name" value="PG_bind_siph"/>
    <property type="match status" value="1"/>
</dbReference>
<name>A0ABW0VH54_9ACTN</name>
<evidence type="ECO:0000313" key="1">
    <source>
        <dbReference type="EMBL" id="MFC5645162.1"/>
    </source>
</evidence>
<keyword evidence="2" id="KW-1185">Reference proteome</keyword>
<reference evidence="2" key="1">
    <citation type="journal article" date="2019" name="Int. J. Syst. Evol. Microbiol.">
        <title>The Global Catalogue of Microorganisms (GCM) 10K type strain sequencing project: providing services to taxonomists for standard genome sequencing and annotation.</title>
        <authorList>
            <consortium name="The Broad Institute Genomics Platform"/>
            <consortium name="The Broad Institute Genome Sequencing Center for Infectious Disease"/>
            <person name="Wu L."/>
            <person name="Ma J."/>
        </authorList>
    </citation>
    <scope>NUCLEOTIDE SEQUENCE [LARGE SCALE GENOMIC DNA]</scope>
    <source>
        <strain evidence="2">CGMCC 4.1622</strain>
    </source>
</reference>